<dbReference type="EMBL" id="MN079142">
    <property type="protein sequence ID" value="QEA06410.1"/>
    <property type="molecule type" value="Genomic_DNA"/>
</dbReference>
<accession>A0A5B8RC78</accession>
<gene>
    <name evidence="1" type="ORF">KBTEX_02748</name>
</gene>
<evidence type="ECO:0000313" key="1">
    <source>
        <dbReference type="EMBL" id="QEA06410.1"/>
    </source>
</evidence>
<protein>
    <submittedName>
        <fullName evidence="1">Uncharacterized protein</fullName>
    </submittedName>
</protein>
<sequence>MDDDIDKMLELMEISFRDFEAAIPSKPKLVRKPYGEVYRFQEQDIYQAIIQKLAHAQSTVRAAQVLLEHGYVQEQAALQRVVDEANEDILFLVYAVTNDRITDLHQKYLDAFWEEEFDGSGNPLTSEQKRPMAPRKKIRAYIANVEGAPMDPSRGIELTRTIHKAYSGFVHGASPHIMDRYGGYPPKFHIKGMLGTPRIEEYKRDLWNYMYRTFISHILVAKALGAARHVEIMTKHLRRFEENAGKDYSPSA</sequence>
<reference evidence="1" key="1">
    <citation type="submission" date="2019-06" db="EMBL/GenBank/DDBJ databases">
        <authorList>
            <person name="Murdoch R.W."/>
            <person name="Fathepure B."/>
        </authorList>
    </citation>
    <scope>NUCLEOTIDE SEQUENCE</scope>
</reference>
<name>A0A5B8RC78_9ZZZZ</name>
<organism evidence="1">
    <name type="scientific">uncultured organism</name>
    <dbReference type="NCBI Taxonomy" id="155900"/>
    <lineage>
        <taxon>unclassified sequences</taxon>
        <taxon>environmental samples</taxon>
    </lineage>
</organism>
<proteinExistence type="predicted"/>
<dbReference type="AlphaFoldDB" id="A0A5B8RC78"/>